<feature type="compositionally biased region" description="Basic and acidic residues" evidence="1">
    <location>
        <begin position="1"/>
        <end position="25"/>
    </location>
</feature>
<protein>
    <submittedName>
        <fullName evidence="2">Uncharacterized protein</fullName>
    </submittedName>
</protein>
<dbReference type="AlphaFoldDB" id="A0AAD9LXH4"/>
<dbReference type="Proteomes" id="UP001232148">
    <property type="component" value="Unassembled WGS sequence"/>
</dbReference>
<feature type="region of interest" description="Disordered" evidence="1">
    <location>
        <begin position="1"/>
        <end position="100"/>
    </location>
</feature>
<dbReference type="EMBL" id="MU842955">
    <property type="protein sequence ID" value="KAK2024764.1"/>
    <property type="molecule type" value="Genomic_DNA"/>
</dbReference>
<proteinExistence type="predicted"/>
<name>A0AAD9LXH4_9PEZI</name>
<sequence length="149" mass="17189">MRLRGRLDGMKDGRKRDCWDKKIDGRGQNSRLHVDSEKAQVEAERTAGRDRQEEHLAMAPSSCLIMSGAYKQRRRRHEEGAKRKTRSGRRASKPQKMSPDKMFLMTTSISLGIRHDSSNQVRQFYLPQHVVNSCLGSARESARRKGREH</sequence>
<feature type="compositionally biased region" description="Basic and acidic residues" evidence="1">
    <location>
        <begin position="32"/>
        <end position="56"/>
    </location>
</feature>
<keyword evidence="3" id="KW-1185">Reference proteome</keyword>
<gene>
    <name evidence="2" type="ORF">LX32DRAFT_84836</name>
</gene>
<feature type="compositionally biased region" description="Basic residues" evidence="1">
    <location>
        <begin position="83"/>
        <end position="93"/>
    </location>
</feature>
<evidence type="ECO:0000313" key="3">
    <source>
        <dbReference type="Proteomes" id="UP001232148"/>
    </source>
</evidence>
<accession>A0AAD9LXH4</accession>
<comment type="caution">
    <text evidence="2">The sequence shown here is derived from an EMBL/GenBank/DDBJ whole genome shotgun (WGS) entry which is preliminary data.</text>
</comment>
<evidence type="ECO:0000256" key="1">
    <source>
        <dbReference type="SAM" id="MobiDB-lite"/>
    </source>
</evidence>
<reference evidence="2" key="1">
    <citation type="submission" date="2021-06" db="EMBL/GenBank/DDBJ databases">
        <title>Comparative genomics, transcriptomics and evolutionary studies reveal genomic signatures of adaptation to plant cell wall in hemibiotrophic fungi.</title>
        <authorList>
            <consortium name="DOE Joint Genome Institute"/>
            <person name="Baroncelli R."/>
            <person name="Diaz J.F."/>
            <person name="Benocci T."/>
            <person name="Peng M."/>
            <person name="Battaglia E."/>
            <person name="Haridas S."/>
            <person name="Andreopoulos W."/>
            <person name="Labutti K."/>
            <person name="Pangilinan J."/>
            <person name="Floch G.L."/>
            <person name="Makela M.R."/>
            <person name="Henrissat B."/>
            <person name="Grigoriev I.V."/>
            <person name="Crouch J.A."/>
            <person name="De Vries R.P."/>
            <person name="Sukno S.A."/>
            <person name="Thon M.R."/>
        </authorList>
    </citation>
    <scope>NUCLEOTIDE SEQUENCE</scope>
    <source>
        <strain evidence="2">MAFF235873</strain>
    </source>
</reference>
<organism evidence="2 3">
    <name type="scientific">Colletotrichum zoysiae</name>
    <dbReference type="NCBI Taxonomy" id="1216348"/>
    <lineage>
        <taxon>Eukaryota</taxon>
        <taxon>Fungi</taxon>
        <taxon>Dikarya</taxon>
        <taxon>Ascomycota</taxon>
        <taxon>Pezizomycotina</taxon>
        <taxon>Sordariomycetes</taxon>
        <taxon>Hypocreomycetidae</taxon>
        <taxon>Glomerellales</taxon>
        <taxon>Glomerellaceae</taxon>
        <taxon>Colletotrichum</taxon>
        <taxon>Colletotrichum graminicola species complex</taxon>
    </lineage>
</organism>
<evidence type="ECO:0000313" key="2">
    <source>
        <dbReference type="EMBL" id="KAK2024764.1"/>
    </source>
</evidence>